<keyword evidence="4 6" id="KW-1133">Transmembrane helix</keyword>
<dbReference type="KEGG" id="mrub:DEO27_014860"/>
<evidence type="ECO:0000259" key="7">
    <source>
        <dbReference type="Pfam" id="PF00892"/>
    </source>
</evidence>
<feature type="transmembrane region" description="Helical" evidence="6">
    <location>
        <begin position="211"/>
        <end position="234"/>
    </location>
</feature>
<evidence type="ECO:0000256" key="5">
    <source>
        <dbReference type="ARBA" id="ARBA00023136"/>
    </source>
</evidence>
<dbReference type="GO" id="GO:0016020">
    <property type="term" value="C:membrane"/>
    <property type="evidence" value="ECO:0007669"/>
    <property type="project" value="UniProtKB-SubCell"/>
</dbReference>
<keyword evidence="9" id="KW-1185">Reference proteome</keyword>
<feature type="transmembrane region" description="Helical" evidence="6">
    <location>
        <begin position="266"/>
        <end position="283"/>
    </location>
</feature>
<proteinExistence type="inferred from homology"/>
<evidence type="ECO:0000313" key="8">
    <source>
        <dbReference type="EMBL" id="QEM11248.1"/>
    </source>
</evidence>
<dbReference type="RefSeq" id="WP_112573792.1">
    <property type="nucleotide sequence ID" value="NZ_CP043450.1"/>
</dbReference>
<sequence length="293" mass="32512">MYKKILAGVVFTALWSTGAIAAKFGIRSADALILASVRFISTGLIFGPYFLLHSKHRFWPRGSEWKPIIIYGLLNTTFTLGSFFAAQKYASAGMSTLFLAVAPLLMALFSSWFLGRKLSRFEIIGMLVAFSGLILSAASELPKGHIKPLGLVLLIIYMVSYACSSIYFSSIKRTLTNIVFNVWQVFTGGIMLLPFAFLFKDYHIHHLDTNLLLSMAWMVIVLSFIANQLWLYLVKIDTVKAAAWLYLAPVFGYALGYIFFNETITVFTISGTLLVIAGLVVAGRNKKAVKAVE</sequence>
<gene>
    <name evidence="8" type="ORF">DEO27_014860</name>
</gene>
<dbReference type="PANTHER" id="PTHR32322:SF2">
    <property type="entry name" value="EAMA DOMAIN-CONTAINING PROTEIN"/>
    <property type="match status" value="1"/>
</dbReference>
<name>A0A5C1I1Q4_9SPHI</name>
<feature type="transmembrane region" description="Helical" evidence="6">
    <location>
        <begin position="31"/>
        <end position="52"/>
    </location>
</feature>
<accession>A0A5C1I1Q4</accession>
<keyword evidence="5 6" id="KW-0472">Membrane</keyword>
<dbReference type="Pfam" id="PF00892">
    <property type="entry name" value="EamA"/>
    <property type="match status" value="2"/>
</dbReference>
<dbReference type="InterPro" id="IPR000620">
    <property type="entry name" value="EamA_dom"/>
</dbReference>
<dbReference type="InterPro" id="IPR050638">
    <property type="entry name" value="AA-Vitamin_Transporters"/>
</dbReference>
<evidence type="ECO:0000313" key="9">
    <source>
        <dbReference type="Proteomes" id="UP000251402"/>
    </source>
</evidence>
<dbReference type="EMBL" id="CP043450">
    <property type="protein sequence ID" value="QEM11248.1"/>
    <property type="molecule type" value="Genomic_DNA"/>
</dbReference>
<feature type="transmembrane region" description="Helical" evidence="6">
    <location>
        <begin position="241"/>
        <end position="260"/>
    </location>
</feature>
<dbReference type="SUPFAM" id="SSF103481">
    <property type="entry name" value="Multidrug resistance efflux transporter EmrE"/>
    <property type="match status" value="2"/>
</dbReference>
<evidence type="ECO:0000256" key="6">
    <source>
        <dbReference type="SAM" id="Phobius"/>
    </source>
</evidence>
<feature type="transmembrane region" description="Helical" evidence="6">
    <location>
        <begin position="150"/>
        <end position="168"/>
    </location>
</feature>
<evidence type="ECO:0000256" key="1">
    <source>
        <dbReference type="ARBA" id="ARBA00004141"/>
    </source>
</evidence>
<keyword evidence="3 6" id="KW-0812">Transmembrane</keyword>
<dbReference type="Proteomes" id="UP000251402">
    <property type="component" value="Chromosome"/>
</dbReference>
<feature type="domain" description="EamA" evidence="7">
    <location>
        <begin position="5"/>
        <end position="136"/>
    </location>
</feature>
<feature type="transmembrane region" description="Helical" evidence="6">
    <location>
        <begin position="92"/>
        <end position="114"/>
    </location>
</feature>
<protein>
    <submittedName>
        <fullName evidence="8">DMT family transporter</fullName>
    </submittedName>
</protein>
<dbReference type="OrthoDB" id="1098926at2"/>
<dbReference type="AlphaFoldDB" id="A0A5C1I1Q4"/>
<feature type="domain" description="EamA" evidence="7">
    <location>
        <begin position="149"/>
        <end position="281"/>
    </location>
</feature>
<dbReference type="InterPro" id="IPR037185">
    <property type="entry name" value="EmrE-like"/>
</dbReference>
<comment type="similarity">
    <text evidence="2">Belongs to the EamA transporter family.</text>
</comment>
<feature type="transmembrane region" description="Helical" evidence="6">
    <location>
        <begin position="121"/>
        <end position="138"/>
    </location>
</feature>
<evidence type="ECO:0000256" key="3">
    <source>
        <dbReference type="ARBA" id="ARBA00022692"/>
    </source>
</evidence>
<feature type="transmembrane region" description="Helical" evidence="6">
    <location>
        <begin position="68"/>
        <end position="86"/>
    </location>
</feature>
<evidence type="ECO:0000256" key="2">
    <source>
        <dbReference type="ARBA" id="ARBA00007362"/>
    </source>
</evidence>
<organism evidence="8 9">
    <name type="scientific">Mucilaginibacter rubeus</name>
    <dbReference type="NCBI Taxonomy" id="2027860"/>
    <lineage>
        <taxon>Bacteria</taxon>
        <taxon>Pseudomonadati</taxon>
        <taxon>Bacteroidota</taxon>
        <taxon>Sphingobacteriia</taxon>
        <taxon>Sphingobacteriales</taxon>
        <taxon>Sphingobacteriaceae</taxon>
        <taxon>Mucilaginibacter</taxon>
    </lineage>
</organism>
<evidence type="ECO:0000256" key="4">
    <source>
        <dbReference type="ARBA" id="ARBA00022989"/>
    </source>
</evidence>
<reference evidence="8" key="1">
    <citation type="submission" date="2019-08" db="EMBL/GenBank/DDBJ databases">
        <title>Comparative genome analysis confer to the adaptation heavy metal polluted environment.</title>
        <authorList>
            <person name="Li Y."/>
        </authorList>
    </citation>
    <scope>NUCLEOTIDE SEQUENCE [LARGE SCALE GENOMIC DNA]</scope>
    <source>
        <strain evidence="8">P1</strain>
    </source>
</reference>
<feature type="transmembrane region" description="Helical" evidence="6">
    <location>
        <begin position="180"/>
        <end position="199"/>
    </location>
</feature>
<comment type="subcellular location">
    <subcellularLocation>
        <location evidence="1">Membrane</location>
        <topology evidence="1">Multi-pass membrane protein</topology>
    </subcellularLocation>
</comment>
<dbReference type="PANTHER" id="PTHR32322">
    <property type="entry name" value="INNER MEMBRANE TRANSPORTER"/>
    <property type="match status" value="1"/>
</dbReference>